<reference evidence="7" key="1">
    <citation type="submission" date="2017-03" db="EMBL/GenBank/DDBJ databases">
        <authorList>
            <person name="Sharma R."/>
            <person name="Thines M."/>
        </authorList>
    </citation>
    <scope>NUCLEOTIDE SEQUENCE [LARGE SCALE GENOMIC DNA]</scope>
</reference>
<dbReference type="AlphaFoldDB" id="A0A1W5DAD5"/>
<comment type="subcellular location">
    <subcellularLocation>
        <location evidence="3">Mitochondrion inner membrane</location>
    </subcellularLocation>
</comment>
<dbReference type="PROSITE" id="PS00036">
    <property type="entry name" value="BZIP_BASIC"/>
    <property type="match status" value="1"/>
</dbReference>
<dbReference type="OrthoDB" id="532630at2759"/>
<keyword evidence="3" id="KW-0472">Membrane</keyword>
<dbReference type="GO" id="GO:0005743">
    <property type="term" value="C:mitochondrial inner membrane"/>
    <property type="evidence" value="ECO:0007669"/>
    <property type="project" value="UniProtKB-SubCell"/>
</dbReference>
<keyword evidence="2" id="KW-1015">Disulfide bond</keyword>
<accession>A0A1W5DAD5</accession>
<proteinExistence type="inferred from homology"/>
<evidence type="ECO:0000256" key="3">
    <source>
        <dbReference type="RuleBase" id="RU364104"/>
    </source>
</evidence>
<evidence type="ECO:0000313" key="6">
    <source>
        <dbReference type="EMBL" id="SLM40103.1"/>
    </source>
</evidence>
<organism evidence="6 7">
    <name type="scientific">Lasallia pustulata</name>
    <dbReference type="NCBI Taxonomy" id="136370"/>
    <lineage>
        <taxon>Eukaryota</taxon>
        <taxon>Fungi</taxon>
        <taxon>Dikarya</taxon>
        <taxon>Ascomycota</taxon>
        <taxon>Pezizomycotina</taxon>
        <taxon>Lecanoromycetes</taxon>
        <taxon>OSLEUM clade</taxon>
        <taxon>Umbilicariomycetidae</taxon>
        <taxon>Umbilicariales</taxon>
        <taxon>Umbilicariaceae</taxon>
        <taxon>Lasallia</taxon>
    </lineage>
</organism>
<keyword evidence="7" id="KW-1185">Reference proteome</keyword>
<evidence type="ECO:0000256" key="1">
    <source>
        <dbReference type="ARBA" id="ARBA00007347"/>
    </source>
</evidence>
<evidence type="ECO:0000313" key="5">
    <source>
        <dbReference type="EMBL" id="KAA6415388.1"/>
    </source>
</evidence>
<dbReference type="Proteomes" id="UP000324767">
    <property type="component" value="Unassembled WGS sequence"/>
</dbReference>
<dbReference type="InterPro" id="IPR004827">
    <property type="entry name" value="bZIP"/>
</dbReference>
<dbReference type="EMBL" id="VXIT01000001">
    <property type="protein sequence ID" value="KAA6415388.1"/>
    <property type="molecule type" value="Genomic_DNA"/>
</dbReference>
<comment type="function">
    <text evidence="3">Required for mitochondrial cytochrome c oxidase (COX) assembly and respiration.</text>
</comment>
<dbReference type="GO" id="GO:0003700">
    <property type="term" value="F:DNA-binding transcription factor activity"/>
    <property type="evidence" value="ECO:0007669"/>
    <property type="project" value="InterPro"/>
</dbReference>
<sequence length="80" mass="9349">MHPHLHTKDNRGCEAVMQILDECHARGFLYKAIGMCNGAKRDVNKCLRAERLERTKKNREQAKREREKIKGVWDEIDANS</sequence>
<evidence type="ECO:0000259" key="4">
    <source>
        <dbReference type="PROSITE" id="PS00036"/>
    </source>
</evidence>
<evidence type="ECO:0000313" key="8">
    <source>
        <dbReference type="Proteomes" id="UP000324767"/>
    </source>
</evidence>
<dbReference type="EMBL" id="FWEW01003623">
    <property type="protein sequence ID" value="SLM40103.1"/>
    <property type="molecule type" value="Genomic_DNA"/>
</dbReference>
<gene>
    <name evidence="5" type="ORF">FRX48_00103</name>
</gene>
<dbReference type="Pfam" id="PF08583">
    <property type="entry name" value="Cmc1"/>
    <property type="match status" value="1"/>
</dbReference>
<evidence type="ECO:0000256" key="2">
    <source>
        <dbReference type="ARBA" id="ARBA00023157"/>
    </source>
</evidence>
<reference evidence="6" key="2">
    <citation type="submission" date="2017-03" db="EMBL/GenBank/DDBJ databases">
        <authorList>
            <person name="Afonso C.L."/>
            <person name="Miller P.J."/>
            <person name="Scott M.A."/>
            <person name="Spackman E."/>
            <person name="Goraichik I."/>
            <person name="Dimitrov K.M."/>
            <person name="Suarez D.L."/>
            <person name="Swayne D.E."/>
        </authorList>
    </citation>
    <scope>NUCLEOTIDE SEQUENCE [LARGE SCALE GENOMIC DNA]</scope>
</reference>
<reference evidence="5 8" key="3">
    <citation type="submission" date="2019-09" db="EMBL/GenBank/DDBJ databases">
        <title>The hologenome of the rock-dwelling lichen Lasallia pustulata.</title>
        <authorList>
            <person name="Greshake Tzovaras B."/>
            <person name="Segers F."/>
            <person name="Bicker A."/>
            <person name="Dal Grande F."/>
            <person name="Otte J."/>
            <person name="Hankeln T."/>
            <person name="Schmitt I."/>
            <person name="Ebersberger I."/>
        </authorList>
    </citation>
    <scope>NUCLEOTIDE SEQUENCE [LARGE SCALE GENOMIC DNA]</scope>
    <source>
        <strain evidence="5">A1-1</strain>
    </source>
</reference>
<keyword evidence="3" id="KW-0999">Mitochondrion inner membrane</keyword>
<comment type="similarity">
    <text evidence="1 3">Belongs to the CMC family.</text>
</comment>
<dbReference type="Proteomes" id="UP000192927">
    <property type="component" value="Unassembled WGS sequence"/>
</dbReference>
<keyword evidence="3" id="KW-0496">Mitochondrion</keyword>
<keyword evidence="3" id="KW-0143">Chaperone</keyword>
<evidence type="ECO:0000313" key="7">
    <source>
        <dbReference type="Proteomes" id="UP000192927"/>
    </source>
</evidence>
<name>A0A1W5DAD5_9LECA</name>
<feature type="domain" description="BZIP" evidence="4">
    <location>
        <begin position="54"/>
        <end position="68"/>
    </location>
</feature>
<dbReference type="InterPro" id="IPR013892">
    <property type="entry name" value="Cyt_c_biogenesis_Cmc1-like"/>
</dbReference>
<protein>
    <recommendedName>
        <fullName evidence="3">COX assembly mitochondrial protein</fullName>
    </recommendedName>
</protein>